<proteinExistence type="predicted"/>
<sequence>MLRFSLLAIHRPCLVNTLVRRTLFGRSSSTEKIKDDFDGEIIEQPDSIPQSAIPTISELASYKTKNYVTRLVTCRPYTPPSNVEQIISRIANETIDNFKEGTRSNDNWKSIYLKNPLNAVRFTPETSTFFNELDAFPKRSTKIIDLWYKKKYASYPKNEEDPFKDNIY</sequence>
<reference evidence="1" key="1">
    <citation type="submission" date="2021-02" db="EMBL/GenBank/DDBJ databases">
        <authorList>
            <person name="Nowell W R."/>
        </authorList>
    </citation>
    <scope>NUCLEOTIDE SEQUENCE</scope>
</reference>
<comment type="caution">
    <text evidence="1">The sequence shown here is derived from an EMBL/GenBank/DDBJ whole genome shotgun (WGS) entry which is preliminary data.</text>
</comment>
<dbReference type="AlphaFoldDB" id="A0A817WMW9"/>
<name>A0A817WMW9_9BILA</name>
<organism evidence="1 2">
    <name type="scientific">Rotaria socialis</name>
    <dbReference type="NCBI Taxonomy" id="392032"/>
    <lineage>
        <taxon>Eukaryota</taxon>
        <taxon>Metazoa</taxon>
        <taxon>Spiralia</taxon>
        <taxon>Gnathifera</taxon>
        <taxon>Rotifera</taxon>
        <taxon>Eurotatoria</taxon>
        <taxon>Bdelloidea</taxon>
        <taxon>Philodinida</taxon>
        <taxon>Philodinidae</taxon>
        <taxon>Rotaria</taxon>
    </lineage>
</organism>
<evidence type="ECO:0000313" key="1">
    <source>
        <dbReference type="EMBL" id="CAF3357619.1"/>
    </source>
</evidence>
<dbReference type="Proteomes" id="UP000663872">
    <property type="component" value="Unassembled WGS sequence"/>
</dbReference>
<evidence type="ECO:0000313" key="2">
    <source>
        <dbReference type="Proteomes" id="UP000663872"/>
    </source>
</evidence>
<protein>
    <submittedName>
        <fullName evidence="1">Uncharacterized protein</fullName>
    </submittedName>
</protein>
<accession>A0A817WMW9</accession>
<gene>
    <name evidence="1" type="ORF">GRG538_LOCUS6124</name>
</gene>
<dbReference type="EMBL" id="CAJNYT010000588">
    <property type="protein sequence ID" value="CAF3357619.1"/>
    <property type="molecule type" value="Genomic_DNA"/>
</dbReference>